<organism evidence="2 3">
    <name type="scientific">Cellulosimicrobium cellulans</name>
    <name type="common">Arthrobacter luteus</name>
    <dbReference type="NCBI Taxonomy" id="1710"/>
    <lineage>
        <taxon>Bacteria</taxon>
        <taxon>Bacillati</taxon>
        <taxon>Actinomycetota</taxon>
        <taxon>Actinomycetes</taxon>
        <taxon>Micrococcales</taxon>
        <taxon>Promicromonosporaceae</taxon>
        <taxon>Cellulosimicrobium</taxon>
    </lineage>
</organism>
<dbReference type="RefSeq" id="WP_087469762.1">
    <property type="nucleotide sequence ID" value="NZ_CP021383.1"/>
</dbReference>
<feature type="compositionally biased region" description="Basic and acidic residues" evidence="1">
    <location>
        <begin position="355"/>
        <end position="364"/>
    </location>
</feature>
<dbReference type="EMBL" id="CP021383">
    <property type="protein sequence ID" value="ARU50697.1"/>
    <property type="molecule type" value="Genomic_DNA"/>
</dbReference>
<gene>
    <name evidence="2" type="ORF">CBR64_03475</name>
</gene>
<dbReference type="KEGG" id="cceu:CBR64_03475"/>
<dbReference type="OrthoDB" id="3604898at2"/>
<feature type="region of interest" description="Disordered" evidence="1">
    <location>
        <begin position="323"/>
        <end position="364"/>
    </location>
</feature>
<sequence length="377" mass="40354">MGVVDTWRNWVRPKSERLTYYRMPDAHVVDEPVSARGVESEKAYVQISALSVHLAHDREWFTRYVPGVAAVVTTSSAAGSREFIRVAGSNDLAALQASGIGKTIIVNKAVSPLIPFTGGSIEVVMGLVAFETKNSLPSLLELVSDVTGLVGGPAAAAAADSVGAVVSKGFEALLGNGEKDLVLSLAHRWDGADADASTSRTDGSDALVLREGFWVLLNERSTARDDLWLKDGQLMRGTTSSSLSALDGVDYMVLRIDTRPTRDDWQEFCRVEIDLRDIAAIRGDAGEAIAQNRAAMTKIVNSSLFTRSDKQRLVNELRAWSPGEGAPVVHPGAPGTPGAPPGDRGADDGAMESAEGLRRIVDGRSMPQEDRLVDFLD</sequence>
<name>A0A1Y0HRA0_CELCE</name>
<evidence type="ECO:0000313" key="3">
    <source>
        <dbReference type="Proteomes" id="UP000196228"/>
    </source>
</evidence>
<evidence type="ECO:0000313" key="2">
    <source>
        <dbReference type="EMBL" id="ARU50697.1"/>
    </source>
</evidence>
<protein>
    <submittedName>
        <fullName evidence="2">Uncharacterized protein</fullName>
    </submittedName>
</protein>
<feature type="compositionally biased region" description="Low complexity" evidence="1">
    <location>
        <begin position="323"/>
        <end position="333"/>
    </location>
</feature>
<evidence type="ECO:0000256" key="1">
    <source>
        <dbReference type="SAM" id="MobiDB-lite"/>
    </source>
</evidence>
<dbReference type="AlphaFoldDB" id="A0A1Y0HRA0"/>
<dbReference type="Proteomes" id="UP000196228">
    <property type="component" value="Chromosome"/>
</dbReference>
<proteinExistence type="predicted"/>
<reference evidence="2 3" key="1">
    <citation type="submission" date="2017-05" db="EMBL/GenBank/DDBJ databases">
        <authorList>
            <person name="Song R."/>
            <person name="Chenine A.L."/>
            <person name="Ruprecht R.M."/>
        </authorList>
    </citation>
    <scope>NUCLEOTIDE SEQUENCE [LARGE SCALE GENOMIC DNA]</scope>
    <source>
        <strain evidence="2 3">PSBB019</strain>
    </source>
</reference>
<accession>A0A1Y0HRA0</accession>